<evidence type="ECO:0000259" key="2">
    <source>
        <dbReference type="Pfam" id="PF13731"/>
    </source>
</evidence>
<dbReference type="RefSeq" id="WP_054723255.1">
    <property type="nucleotide sequence ID" value="NZ_AZDJ01000022.1"/>
</dbReference>
<gene>
    <name evidence="3" type="ORF">FD02_GL001437</name>
</gene>
<comment type="caution">
    <text evidence="3">The sequence shown here is derived from an EMBL/GenBank/DDBJ whole genome shotgun (WGS) entry which is preliminary data.</text>
</comment>
<organism evidence="3 4">
    <name type="scientific">Lacticaseibacillus nasuensis JCM 17158</name>
    <dbReference type="NCBI Taxonomy" id="1291734"/>
    <lineage>
        <taxon>Bacteria</taxon>
        <taxon>Bacillati</taxon>
        <taxon>Bacillota</taxon>
        <taxon>Bacilli</taxon>
        <taxon>Lactobacillales</taxon>
        <taxon>Lactobacillaceae</taxon>
        <taxon>Lacticaseibacillus</taxon>
    </lineage>
</organism>
<dbReference type="Proteomes" id="UP000051804">
    <property type="component" value="Unassembled WGS sequence"/>
</dbReference>
<sequence>MKYIGLIAGLGLAVFAGMQAQTVKAADTDYDVNVTGGGINLTQTPPDITFPSISVSNLATASDLLTATSDPGKIRVEDFRGTGTGWTLSATVSALKAGEHELANSNIEFSGANDLQATLMSNPDSATVSETSPTYSPQALTAGQLTPIWTATASEPGMGVNQVSLTSINLSLIAQNNVFAGDYHGTITWTLDPTVAEPAGDSNG</sequence>
<evidence type="ECO:0000313" key="3">
    <source>
        <dbReference type="EMBL" id="KRK72465.1"/>
    </source>
</evidence>
<evidence type="ECO:0000313" key="4">
    <source>
        <dbReference type="Proteomes" id="UP000051804"/>
    </source>
</evidence>
<name>A0A0R1JVT4_9LACO</name>
<dbReference type="AlphaFoldDB" id="A0A0R1JVT4"/>
<dbReference type="STRING" id="1291734.FD02_GL001437"/>
<accession>A0A0R1JVT4</accession>
<dbReference type="PATRIC" id="fig|1291734.4.peg.1480"/>
<keyword evidence="1" id="KW-0732">Signal</keyword>
<proteinExistence type="predicted"/>
<keyword evidence="4" id="KW-1185">Reference proteome</keyword>
<feature type="chain" id="PRO_5006406274" description="WxL domain-containing protein" evidence="1">
    <location>
        <begin position="26"/>
        <end position="204"/>
    </location>
</feature>
<evidence type="ECO:0000256" key="1">
    <source>
        <dbReference type="SAM" id="SignalP"/>
    </source>
</evidence>
<reference evidence="3 4" key="1">
    <citation type="journal article" date="2015" name="Genome Announc.">
        <title>Expanding the biotechnology potential of lactobacilli through comparative genomics of 213 strains and associated genera.</title>
        <authorList>
            <person name="Sun Z."/>
            <person name="Harris H.M."/>
            <person name="McCann A."/>
            <person name="Guo C."/>
            <person name="Argimon S."/>
            <person name="Zhang W."/>
            <person name="Yang X."/>
            <person name="Jeffery I.B."/>
            <person name="Cooney J.C."/>
            <person name="Kagawa T.F."/>
            <person name="Liu W."/>
            <person name="Song Y."/>
            <person name="Salvetti E."/>
            <person name="Wrobel A."/>
            <person name="Rasinkangas P."/>
            <person name="Parkhill J."/>
            <person name="Rea M.C."/>
            <person name="O'Sullivan O."/>
            <person name="Ritari J."/>
            <person name="Douillard F.P."/>
            <person name="Paul Ross R."/>
            <person name="Yang R."/>
            <person name="Briner A.E."/>
            <person name="Felis G.E."/>
            <person name="de Vos W.M."/>
            <person name="Barrangou R."/>
            <person name="Klaenhammer T.R."/>
            <person name="Caufield P.W."/>
            <person name="Cui Y."/>
            <person name="Zhang H."/>
            <person name="O'Toole P.W."/>
        </authorList>
    </citation>
    <scope>NUCLEOTIDE SEQUENCE [LARGE SCALE GENOMIC DNA]</scope>
    <source>
        <strain evidence="3 4">JCM 17158</strain>
    </source>
</reference>
<dbReference type="InterPro" id="IPR027994">
    <property type="entry name" value="WxL_dom"/>
</dbReference>
<feature type="domain" description="WxL" evidence="2">
    <location>
        <begin position="33"/>
        <end position="192"/>
    </location>
</feature>
<dbReference type="EMBL" id="AZDJ01000022">
    <property type="protein sequence ID" value="KRK72465.1"/>
    <property type="molecule type" value="Genomic_DNA"/>
</dbReference>
<dbReference type="Pfam" id="PF13731">
    <property type="entry name" value="WxL"/>
    <property type="match status" value="1"/>
</dbReference>
<dbReference type="OrthoDB" id="2299058at2"/>
<feature type="signal peptide" evidence="1">
    <location>
        <begin position="1"/>
        <end position="25"/>
    </location>
</feature>
<protein>
    <recommendedName>
        <fullName evidence="2">WxL domain-containing protein</fullName>
    </recommendedName>
</protein>